<evidence type="ECO:0000313" key="1">
    <source>
        <dbReference type="EMBL" id="KAK8955597.1"/>
    </source>
</evidence>
<evidence type="ECO:0000313" key="2">
    <source>
        <dbReference type="Proteomes" id="UP001412067"/>
    </source>
</evidence>
<keyword evidence="2" id="KW-1185">Reference proteome</keyword>
<comment type="caution">
    <text evidence="1">The sequence shown here is derived from an EMBL/GenBank/DDBJ whole genome shotgun (WGS) entry which is preliminary data.</text>
</comment>
<dbReference type="Pfam" id="PF09778">
    <property type="entry name" value="Guanylate_cyc_2"/>
    <property type="match status" value="1"/>
</dbReference>
<dbReference type="Proteomes" id="UP001412067">
    <property type="component" value="Unassembled WGS sequence"/>
</dbReference>
<gene>
    <name evidence="1" type="ORF">KSP40_PGU017780</name>
</gene>
<accession>A0ABR2LZT3</accession>
<sequence length="149" mass="15856">MLTGAFAADAGGGGSNGSSKLLTELLEEEEVKLRHFIVICGYDAETNEFEIRDPASSRKLTIVQKEGPHRRHVELTNFLTIYCISSLTSSSQACPQAHPMILNLPANPLPRCVELLHSLLASSLCGLQLVRVLGSGGIALSKPGSSDLA</sequence>
<reference evidence="1 2" key="1">
    <citation type="journal article" date="2022" name="Nat. Plants">
        <title>Genomes of leafy and leafless Platanthera orchids illuminate the evolution of mycoheterotrophy.</title>
        <authorList>
            <person name="Li M.H."/>
            <person name="Liu K.W."/>
            <person name="Li Z."/>
            <person name="Lu H.C."/>
            <person name="Ye Q.L."/>
            <person name="Zhang D."/>
            <person name="Wang J.Y."/>
            <person name="Li Y.F."/>
            <person name="Zhong Z.M."/>
            <person name="Liu X."/>
            <person name="Yu X."/>
            <person name="Liu D.K."/>
            <person name="Tu X.D."/>
            <person name="Liu B."/>
            <person name="Hao Y."/>
            <person name="Liao X.Y."/>
            <person name="Jiang Y.T."/>
            <person name="Sun W.H."/>
            <person name="Chen J."/>
            <person name="Chen Y.Q."/>
            <person name="Ai Y."/>
            <person name="Zhai J.W."/>
            <person name="Wu S.S."/>
            <person name="Zhou Z."/>
            <person name="Hsiao Y.Y."/>
            <person name="Wu W.L."/>
            <person name="Chen Y.Y."/>
            <person name="Lin Y.F."/>
            <person name="Hsu J.L."/>
            <person name="Li C.Y."/>
            <person name="Wang Z.W."/>
            <person name="Zhao X."/>
            <person name="Zhong W.Y."/>
            <person name="Ma X.K."/>
            <person name="Ma L."/>
            <person name="Huang J."/>
            <person name="Chen G.Z."/>
            <person name="Huang M.Z."/>
            <person name="Huang L."/>
            <person name="Peng D.H."/>
            <person name="Luo Y.B."/>
            <person name="Zou S.Q."/>
            <person name="Chen S.P."/>
            <person name="Lan S."/>
            <person name="Tsai W.C."/>
            <person name="Van de Peer Y."/>
            <person name="Liu Z.J."/>
        </authorList>
    </citation>
    <scope>NUCLEOTIDE SEQUENCE [LARGE SCALE GENOMIC DNA]</scope>
    <source>
        <strain evidence="1">Lor288</strain>
    </source>
</reference>
<proteinExistence type="predicted"/>
<dbReference type="InterPro" id="IPR018616">
    <property type="entry name" value="GUCD1"/>
</dbReference>
<name>A0ABR2LZT3_9ASPA</name>
<organism evidence="1 2">
    <name type="scientific">Platanthera guangdongensis</name>
    <dbReference type="NCBI Taxonomy" id="2320717"/>
    <lineage>
        <taxon>Eukaryota</taxon>
        <taxon>Viridiplantae</taxon>
        <taxon>Streptophyta</taxon>
        <taxon>Embryophyta</taxon>
        <taxon>Tracheophyta</taxon>
        <taxon>Spermatophyta</taxon>
        <taxon>Magnoliopsida</taxon>
        <taxon>Liliopsida</taxon>
        <taxon>Asparagales</taxon>
        <taxon>Orchidaceae</taxon>
        <taxon>Orchidoideae</taxon>
        <taxon>Orchideae</taxon>
        <taxon>Orchidinae</taxon>
        <taxon>Platanthera</taxon>
    </lineage>
</organism>
<dbReference type="EMBL" id="JBBWWR010000013">
    <property type="protein sequence ID" value="KAK8955597.1"/>
    <property type="molecule type" value="Genomic_DNA"/>
</dbReference>
<protein>
    <submittedName>
        <fullName evidence="1">Uncharacterized protein</fullName>
    </submittedName>
</protein>